<feature type="compositionally biased region" description="Polar residues" evidence="1">
    <location>
        <begin position="16"/>
        <end position="25"/>
    </location>
</feature>
<proteinExistence type="predicted"/>
<protein>
    <submittedName>
        <fullName evidence="2">Uncharacterized protein</fullName>
    </submittedName>
</protein>
<feature type="region of interest" description="Disordered" evidence="1">
    <location>
        <begin position="1"/>
        <end position="49"/>
    </location>
</feature>
<keyword evidence="3" id="KW-1185">Reference proteome</keyword>
<sequence length="721" mass="79652">MKGRGKREIPEKTRPPTASSGTIPTCENPVTRPGIEPGASPNVQHRSDQQSRFREHVLHKFLKVRYQWRFAADVAGASLVSTLAMFYFAPTSPASQQEMTLMISPFSAEATWNGDEPHTWQQMDVPHACTPERGCSTGHEHHMSVLALVDAAGLLASHTALSPSLLESLITLLLRRTCCSSKHDNQFRVWLLAYRLRHSAEQLITSLPYPTPRIPPKWGIFRCVFGAANFNGQECIFKRVFALVIKPVRGETAAYTTNSSGTCLQNGFTVRQSARENLPTHTLEIPSEHVVANQTEDPFPELHTANQRMSSVNFSKVRVSTLGHSGSAEQRGPAQSTLYEVHTRVKTSLDARRTQRHSSDRSAVALELTRIPPLEFNPSGQAPAFRRKSDYVSNLKRGNGRYTRKPADQWHRLTRSPLEENPGVVRPGIETSSPWWEAGSLTAQPPRPPCEIYYFGNVLRDQLVPLTESCDINPEDTAARDVVAACGIWTPDTVARSDPHFKYVPANIPCKNDATATEQEVMLQVLGITKLPELYAIHGKVRSLRSRTPYTPSHPSRKCDPGSACDCQFFGTKARWHQLPSCVSIGRTQPTTPSLPNLPPLTQHPSPERCVLWSLACLHSIVNFSALRQDGDNCLLALRSGAATPPFPHPSEPALLQHAYNPLHLPATSCLQGPGGHSPICPQLSFLATESRWRQLPTCAQIGSCSAVDIPHPPPSEQARV</sequence>
<accession>A0ABQ9G456</accession>
<gene>
    <name evidence="2" type="ORF">PR048_031023</name>
</gene>
<feature type="compositionally biased region" description="Basic and acidic residues" evidence="1">
    <location>
        <begin position="1"/>
        <end position="14"/>
    </location>
</feature>
<organism evidence="2 3">
    <name type="scientific">Dryococelus australis</name>
    <dbReference type="NCBI Taxonomy" id="614101"/>
    <lineage>
        <taxon>Eukaryota</taxon>
        <taxon>Metazoa</taxon>
        <taxon>Ecdysozoa</taxon>
        <taxon>Arthropoda</taxon>
        <taxon>Hexapoda</taxon>
        <taxon>Insecta</taxon>
        <taxon>Pterygota</taxon>
        <taxon>Neoptera</taxon>
        <taxon>Polyneoptera</taxon>
        <taxon>Phasmatodea</taxon>
        <taxon>Verophasmatodea</taxon>
        <taxon>Anareolatae</taxon>
        <taxon>Phasmatidae</taxon>
        <taxon>Eurycanthinae</taxon>
        <taxon>Dryococelus</taxon>
    </lineage>
</organism>
<dbReference type="Proteomes" id="UP001159363">
    <property type="component" value="Chromosome 14"/>
</dbReference>
<evidence type="ECO:0000256" key="1">
    <source>
        <dbReference type="SAM" id="MobiDB-lite"/>
    </source>
</evidence>
<evidence type="ECO:0000313" key="3">
    <source>
        <dbReference type="Proteomes" id="UP001159363"/>
    </source>
</evidence>
<comment type="caution">
    <text evidence="2">The sequence shown here is derived from an EMBL/GenBank/DDBJ whole genome shotgun (WGS) entry which is preliminary data.</text>
</comment>
<name>A0ABQ9G456_9NEOP</name>
<dbReference type="EMBL" id="JARBHB010000015">
    <property type="protein sequence ID" value="KAJ8867225.1"/>
    <property type="molecule type" value="Genomic_DNA"/>
</dbReference>
<reference evidence="2 3" key="1">
    <citation type="submission" date="2023-02" db="EMBL/GenBank/DDBJ databases">
        <title>LHISI_Scaffold_Assembly.</title>
        <authorList>
            <person name="Stuart O.P."/>
            <person name="Cleave R."/>
            <person name="Magrath M.J.L."/>
            <person name="Mikheyev A.S."/>
        </authorList>
    </citation>
    <scope>NUCLEOTIDE SEQUENCE [LARGE SCALE GENOMIC DNA]</scope>
    <source>
        <strain evidence="2">Daus_M_001</strain>
        <tissue evidence="2">Leg muscle</tissue>
    </source>
</reference>
<evidence type="ECO:0000313" key="2">
    <source>
        <dbReference type="EMBL" id="KAJ8867225.1"/>
    </source>
</evidence>